<reference evidence="3" key="1">
    <citation type="submission" date="2016-11" db="EMBL/GenBank/DDBJ databases">
        <authorList>
            <person name="Varghese N."/>
            <person name="Submissions S."/>
        </authorList>
    </citation>
    <scope>NUCLEOTIDE SEQUENCE [LARGE SCALE GENOMIC DNA]</scope>
    <source>
        <strain evidence="3">DSM 26899</strain>
    </source>
</reference>
<evidence type="ECO:0000256" key="1">
    <source>
        <dbReference type="SAM" id="Phobius"/>
    </source>
</evidence>
<sequence length="109" mass="12983">MKLKNIWKLFPIFLIIGIIIFFERKGNIERKEFYKSDINSYIFKKKNNWSGGRSYNYVTAKNIIITLMNSDTLKVGDSISKESNTGNFNIYRKNQLGKYNFYKNYNIEL</sequence>
<organism evidence="2 3">
    <name type="scientific">Chryseobacterium polytrichastri</name>
    <dbReference type="NCBI Taxonomy" id="1302687"/>
    <lineage>
        <taxon>Bacteria</taxon>
        <taxon>Pseudomonadati</taxon>
        <taxon>Bacteroidota</taxon>
        <taxon>Flavobacteriia</taxon>
        <taxon>Flavobacteriales</taxon>
        <taxon>Weeksellaceae</taxon>
        <taxon>Chryseobacterium group</taxon>
        <taxon>Chryseobacterium</taxon>
    </lineage>
</organism>
<dbReference type="EMBL" id="FRAV01000078">
    <property type="protein sequence ID" value="SHM70837.1"/>
    <property type="molecule type" value="Genomic_DNA"/>
</dbReference>
<dbReference type="Proteomes" id="UP000184364">
    <property type="component" value="Unassembled WGS sequence"/>
</dbReference>
<dbReference type="OrthoDB" id="1262545at2"/>
<dbReference type="RefSeq" id="WP_073298033.1">
    <property type="nucleotide sequence ID" value="NZ_FRAV01000078.1"/>
</dbReference>
<evidence type="ECO:0000313" key="2">
    <source>
        <dbReference type="EMBL" id="SHM70837.1"/>
    </source>
</evidence>
<evidence type="ECO:0000313" key="3">
    <source>
        <dbReference type="Proteomes" id="UP000184364"/>
    </source>
</evidence>
<keyword evidence="1" id="KW-0812">Transmembrane</keyword>
<keyword evidence="1" id="KW-1133">Transmembrane helix</keyword>
<name>A0A1M7KZK7_9FLAO</name>
<gene>
    <name evidence="2" type="ORF">SAMN05444267_10782</name>
</gene>
<accession>A0A1M7KZK7</accession>
<feature type="transmembrane region" description="Helical" evidence="1">
    <location>
        <begin position="6"/>
        <end position="22"/>
    </location>
</feature>
<keyword evidence="1" id="KW-0472">Membrane</keyword>
<protein>
    <submittedName>
        <fullName evidence="2">Uncharacterized protein</fullName>
    </submittedName>
</protein>
<dbReference type="AlphaFoldDB" id="A0A1M7KZK7"/>
<keyword evidence="3" id="KW-1185">Reference proteome</keyword>
<proteinExistence type="predicted"/>